<dbReference type="InterPro" id="IPR012001">
    <property type="entry name" value="Thiamin_PyroP_enz_TPP-bd_dom"/>
</dbReference>
<evidence type="ECO:0000256" key="2">
    <source>
        <dbReference type="ARBA" id="ARBA00005025"/>
    </source>
</evidence>
<dbReference type="GO" id="GO:0005948">
    <property type="term" value="C:acetolactate synthase complex"/>
    <property type="evidence" value="ECO:0007669"/>
    <property type="project" value="UniProtKB-ARBA"/>
</dbReference>
<dbReference type="PATRIC" id="fig|1121405.3.peg.123"/>
<dbReference type="Pfam" id="PF00205">
    <property type="entry name" value="TPP_enzyme_M"/>
    <property type="match status" value="1"/>
</dbReference>
<dbReference type="STRING" id="897.B2D07_11725"/>
<dbReference type="Gene3D" id="3.40.50.970">
    <property type="match status" value="2"/>
</dbReference>
<dbReference type="PANTHER" id="PTHR18968:SF13">
    <property type="entry name" value="ACETOLACTATE SYNTHASE CATALYTIC SUBUNIT, MITOCHONDRIAL"/>
    <property type="match status" value="1"/>
</dbReference>
<keyword evidence="5 14" id="KW-0028">Amino-acid biosynthesis</keyword>
<feature type="domain" description="Thiamine pyrophosphate enzyme central" evidence="15">
    <location>
        <begin position="193"/>
        <end position="325"/>
    </location>
</feature>
<sequence length="562" mass="61288">MKLTGAQILMKVLKEEGADTIFGYPGGAVIDIYDELVKTDIRHILVRHEQGAVHAADGYARASGKVGVCLVTSGPGATNTVTGIASAYMDSIPLVVITGQVPSHLIGNDAFQEVDIVGITRPCTKHNYLVQSVEELAQVIKEAFYIARSGRPGPVLVDLPKDVINSVTQYHAPKKVKLRSYNPTYNPNMKQLHKVIELVKMARRPMIFAGGGVILAKAHKELTEFARRAQIPVTTSLMGLGAFPATDPLWLGMIGMHGTYRSNKCTAACDLLIAVGVRFDDRVTGKTDTFAAQAQIVHIDIDPTSIRKNIPVSIPVVGDCKITLGHINHLLNDEELGNLSEKRSGWFAQIAGWKAKTQLAYEQGPDIIKPQFVIEELYRLTEGKAIVTTEVGQNQMWAAQYYHFNEPGHFITSGGLGVMGFGLPAAIGAQVACPDELVVDVAGDGSIQMNIQEMATAVQYGLPVKIVILNNGYLGMVRQWQELFYNKCYACTCMEHAPDFVKLAEAYGAVGLRATRPDEVEKVLFQGLSVKKPVIMDFVVEKEESVYPMVPAGKPITEMLLV</sequence>
<dbReference type="Pfam" id="PF02776">
    <property type="entry name" value="TPP_enzyme_N"/>
    <property type="match status" value="1"/>
</dbReference>
<dbReference type="NCBIfam" id="TIGR00118">
    <property type="entry name" value="acolac_lg"/>
    <property type="match status" value="1"/>
</dbReference>
<evidence type="ECO:0000256" key="3">
    <source>
        <dbReference type="ARBA" id="ARBA00007812"/>
    </source>
</evidence>
<evidence type="ECO:0000256" key="12">
    <source>
        <dbReference type="ARBA" id="ARBA00023304"/>
    </source>
</evidence>
<dbReference type="Gene3D" id="3.40.50.1220">
    <property type="entry name" value="TPP-binding domain"/>
    <property type="match status" value="1"/>
</dbReference>
<dbReference type="InterPro" id="IPR045229">
    <property type="entry name" value="TPP_enz"/>
</dbReference>
<dbReference type="CDD" id="cd02015">
    <property type="entry name" value="TPP_AHAS"/>
    <property type="match status" value="1"/>
</dbReference>
<feature type="domain" description="Thiamine pyrophosphate enzyme N-terminal TPP-binding" evidence="17">
    <location>
        <begin position="4"/>
        <end position="118"/>
    </location>
</feature>
<accession>S7U5Y7</accession>
<gene>
    <name evidence="18" type="ORF">dsmv_0967</name>
</gene>
<evidence type="ECO:0000313" key="18">
    <source>
        <dbReference type="EMBL" id="EPR44931.1"/>
    </source>
</evidence>
<keyword evidence="7 14" id="KW-0808">Transferase</keyword>
<feature type="domain" description="Thiamine pyrophosphate enzyme TPP-binding" evidence="16">
    <location>
        <begin position="391"/>
        <end position="537"/>
    </location>
</feature>
<evidence type="ECO:0000259" key="17">
    <source>
        <dbReference type="Pfam" id="PF02776"/>
    </source>
</evidence>
<keyword evidence="6" id="KW-0285">Flavoprotein</keyword>
<dbReference type="InterPro" id="IPR011766">
    <property type="entry name" value="TPP_enzyme_TPP-bd"/>
</dbReference>
<comment type="similarity">
    <text evidence="3 14">Belongs to the TPP enzyme family.</text>
</comment>
<dbReference type="CDD" id="cd07035">
    <property type="entry name" value="TPP_PYR_POX_like"/>
    <property type="match status" value="1"/>
</dbReference>
<organism evidence="18 19">
    <name type="scientific">Desulfococcus multivorans DSM 2059</name>
    <dbReference type="NCBI Taxonomy" id="1121405"/>
    <lineage>
        <taxon>Bacteria</taxon>
        <taxon>Pseudomonadati</taxon>
        <taxon>Thermodesulfobacteriota</taxon>
        <taxon>Desulfobacteria</taxon>
        <taxon>Desulfobacterales</taxon>
        <taxon>Desulfococcaceae</taxon>
        <taxon>Desulfococcus</taxon>
    </lineage>
</organism>
<dbReference type="eggNOG" id="COG0028">
    <property type="taxonomic scope" value="Bacteria"/>
</dbReference>
<dbReference type="InterPro" id="IPR029035">
    <property type="entry name" value="DHS-like_NAD/FAD-binding_dom"/>
</dbReference>
<evidence type="ECO:0000256" key="5">
    <source>
        <dbReference type="ARBA" id="ARBA00022605"/>
    </source>
</evidence>
<evidence type="ECO:0000259" key="16">
    <source>
        <dbReference type="Pfam" id="PF02775"/>
    </source>
</evidence>
<dbReference type="InterPro" id="IPR012000">
    <property type="entry name" value="Thiamin_PyroP_enz_cen_dom"/>
</dbReference>
<keyword evidence="19" id="KW-1185">Reference proteome</keyword>
<dbReference type="FunFam" id="3.40.50.1220:FF:000008">
    <property type="entry name" value="Acetolactate synthase"/>
    <property type="match status" value="1"/>
</dbReference>
<dbReference type="GO" id="GO:0003984">
    <property type="term" value="F:acetolactate synthase activity"/>
    <property type="evidence" value="ECO:0007669"/>
    <property type="project" value="UniProtKB-EC"/>
</dbReference>
<dbReference type="PROSITE" id="PS00187">
    <property type="entry name" value="TPP_ENZYMES"/>
    <property type="match status" value="1"/>
</dbReference>
<reference evidence="18 19" key="1">
    <citation type="journal article" date="2013" name="Genome Announc.">
        <title>Draft genome sequences for three mercury-methylating, sulfate-reducing bacteria.</title>
        <authorList>
            <person name="Brown S.D."/>
            <person name="Hurt R.A.Jr."/>
            <person name="Gilmour C.C."/>
            <person name="Elias D.A."/>
        </authorList>
    </citation>
    <scope>NUCLEOTIDE SEQUENCE [LARGE SCALE GENOMIC DNA]</scope>
    <source>
        <strain evidence="18 19">DSM 2059</strain>
    </source>
</reference>
<evidence type="ECO:0000259" key="15">
    <source>
        <dbReference type="Pfam" id="PF00205"/>
    </source>
</evidence>
<evidence type="ECO:0000256" key="8">
    <source>
        <dbReference type="ARBA" id="ARBA00022723"/>
    </source>
</evidence>
<dbReference type="AlphaFoldDB" id="S7U5Y7"/>
<dbReference type="SUPFAM" id="SSF52467">
    <property type="entry name" value="DHS-like NAD/FAD-binding domain"/>
    <property type="match status" value="1"/>
</dbReference>
<evidence type="ECO:0000313" key="19">
    <source>
        <dbReference type="Proteomes" id="UP000014977"/>
    </source>
</evidence>
<comment type="pathway">
    <text evidence="2 14">Amino-acid biosynthesis; L-valine biosynthesis; L-valine from pyruvate: step 1/4.</text>
</comment>
<dbReference type="UniPathway" id="UPA00049">
    <property type="reaction ID" value="UER00059"/>
</dbReference>
<dbReference type="InterPro" id="IPR012846">
    <property type="entry name" value="Acetolactate_synth_lsu"/>
</dbReference>
<dbReference type="OrthoDB" id="2254214at2"/>
<comment type="caution">
    <text evidence="18">The sequence shown here is derived from an EMBL/GenBank/DDBJ whole genome shotgun (WGS) entry which is preliminary data.</text>
</comment>
<proteinExistence type="inferred from homology"/>
<name>S7U5Y7_DESML</name>
<dbReference type="RefSeq" id="WP_020875158.1">
    <property type="nucleotide sequence ID" value="NZ_ATHJ01000011.1"/>
</dbReference>
<evidence type="ECO:0000256" key="10">
    <source>
        <dbReference type="ARBA" id="ARBA00022842"/>
    </source>
</evidence>
<keyword evidence="10 14" id="KW-0460">Magnesium</keyword>
<evidence type="ECO:0000256" key="1">
    <source>
        <dbReference type="ARBA" id="ARBA00004974"/>
    </source>
</evidence>
<evidence type="ECO:0000256" key="7">
    <source>
        <dbReference type="ARBA" id="ARBA00022679"/>
    </source>
</evidence>
<comment type="pathway">
    <text evidence="1 14">Amino-acid biosynthesis; L-isoleucine biosynthesis; L-isoleucine from 2-oxobutanoate: step 1/4.</text>
</comment>
<evidence type="ECO:0000256" key="14">
    <source>
        <dbReference type="RuleBase" id="RU003591"/>
    </source>
</evidence>
<dbReference type="FunFam" id="3.40.50.970:FF:000007">
    <property type="entry name" value="Acetolactate synthase"/>
    <property type="match status" value="1"/>
</dbReference>
<protein>
    <recommendedName>
        <fullName evidence="4 14">Acetolactate synthase</fullName>
        <ecNumber evidence="4 14">2.2.1.6</ecNumber>
    </recommendedName>
</protein>
<dbReference type="PANTHER" id="PTHR18968">
    <property type="entry name" value="THIAMINE PYROPHOSPHATE ENZYMES"/>
    <property type="match status" value="1"/>
</dbReference>
<dbReference type="GO" id="GO:0009097">
    <property type="term" value="P:isoleucine biosynthetic process"/>
    <property type="evidence" value="ECO:0007669"/>
    <property type="project" value="UniProtKB-UniPathway"/>
</dbReference>
<evidence type="ECO:0000256" key="6">
    <source>
        <dbReference type="ARBA" id="ARBA00022630"/>
    </source>
</evidence>
<dbReference type="SUPFAM" id="SSF52518">
    <property type="entry name" value="Thiamin diphosphate-binding fold (THDP-binding)"/>
    <property type="match status" value="2"/>
</dbReference>
<dbReference type="EC" id="2.2.1.6" evidence="4 14"/>
<keyword evidence="11 14" id="KW-0786">Thiamine pyrophosphate</keyword>
<dbReference type="InterPro" id="IPR039368">
    <property type="entry name" value="AHAS_TPP"/>
</dbReference>
<dbReference type="Proteomes" id="UP000014977">
    <property type="component" value="Unassembled WGS sequence"/>
</dbReference>
<dbReference type="EMBL" id="ATHJ01000011">
    <property type="protein sequence ID" value="EPR44931.1"/>
    <property type="molecule type" value="Genomic_DNA"/>
</dbReference>
<dbReference type="FunFam" id="3.40.50.970:FF:000016">
    <property type="entry name" value="Acetolactate synthase"/>
    <property type="match status" value="1"/>
</dbReference>
<dbReference type="Pfam" id="PF02775">
    <property type="entry name" value="TPP_enzyme_C"/>
    <property type="match status" value="1"/>
</dbReference>
<dbReference type="GO" id="GO:0009099">
    <property type="term" value="P:L-valine biosynthetic process"/>
    <property type="evidence" value="ECO:0007669"/>
    <property type="project" value="UniProtKB-UniPathway"/>
</dbReference>
<evidence type="ECO:0000256" key="11">
    <source>
        <dbReference type="ARBA" id="ARBA00023052"/>
    </source>
</evidence>
<comment type="catalytic activity">
    <reaction evidence="13 14">
        <text>2 pyruvate + H(+) = (2S)-2-acetolactate + CO2</text>
        <dbReference type="Rhea" id="RHEA:25249"/>
        <dbReference type="ChEBI" id="CHEBI:15361"/>
        <dbReference type="ChEBI" id="CHEBI:15378"/>
        <dbReference type="ChEBI" id="CHEBI:16526"/>
        <dbReference type="ChEBI" id="CHEBI:58476"/>
        <dbReference type="EC" id="2.2.1.6"/>
    </reaction>
</comment>
<evidence type="ECO:0000256" key="9">
    <source>
        <dbReference type="ARBA" id="ARBA00022827"/>
    </source>
</evidence>
<keyword evidence="12 14" id="KW-0100">Branched-chain amino acid biosynthesis</keyword>
<keyword evidence="8 14" id="KW-0479">Metal-binding</keyword>
<dbReference type="GO" id="GO:0050660">
    <property type="term" value="F:flavin adenine dinucleotide binding"/>
    <property type="evidence" value="ECO:0007669"/>
    <property type="project" value="InterPro"/>
</dbReference>
<dbReference type="UniPathway" id="UPA00047">
    <property type="reaction ID" value="UER00055"/>
</dbReference>
<comment type="cofactor">
    <cofactor evidence="14">
        <name>thiamine diphosphate</name>
        <dbReference type="ChEBI" id="CHEBI:58937"/>
    </cofactor>
    <text evidence="14">Binds 1 thiamine pyrophosphate per subunit.</text>
</comment>
<dbReference type="GO" id="GO:0030976">
    <property type="term" value="F:thiamine pyrophosphate binding"/>
    <property type="evidence" value="ECO:0007669"/>
    <property type="project" value="UniProtKB-UniRule"/>
</dbReference>
<dbReference type="GO" id="GO:0000287">
    <property type="term" value="F:magnesium ion binding"/>
    <property type="evidence" value="ECO:0007669"/>
    <property type="project" value="UniProtKB-UniRule"/>
</dbReference>
<dbReference type="InterPro" id="IPR029061">
    <property type="entry name" value="THDP-binding"/>
</dbReference>
<keyword evidence="9" id="KW-0274">FAD</keyword>
<evidence type="ECO:0000256" key="13">
    <source>
        <dbReference type="ARBA" id="ARBA00048670"/>
    </source>
</evidence>
<dbReference type="InterPro" id="IPR000399">
    <property type="entry name" value="TPP-bd_CS"/>
</dbReference>
<comment type="cofactor">
    <cofactor evidence="14">
        <name>Mg(2+)</name>
        <dbReference type="ChEBI" id="CHEBI:18420"/>
    </cofactor>
    <text evidence="14">Binds 1 Mg(2+) ion per subunit.</text>
</comment>
<evidence type="ECO:0000256" key="4">
    <source>
        <dbReference type="ARBA" id="ARBA00013145"/>
    </source>
</evidence>